<dbReference type="Proteomes" id="UP000250140">
    <property type="component" value="Unassembled WGS sequence"/>
</dbReference>
<comment type="similarity">
    <text evidence="1">Belongs to the SEN15 family.</text>
</comment>
<dbReference type="PANTHER" id="PTHR28518:SF1">
    <property type="entry name" value="TRNA-SPLICING ENDONUCLEASE SUBUNIT SEN15"/>
    <property type="match status" value="1"/>
</dbReference>
<dbReference type="PANTHER" id="PTHR28518">
    <property type="entry name" value="TRNA-SPLICING ENDONUCLEASE SUBUNIT SEN15"/>
    <property type="match status" value="1"/>
</dbReference>
<dbReference type="InterPro" id="IPR018593">
    <property type="entry name" value="tRNA-endonuc_su_Sen15"/>
</dbReference>
<feature type="region of interest" description="Disordered" evidence="3">
    <location>
        <begin position="147"/>
        <end position="170"/>
    </location>
</feature>
<dbReference type="OrthoDB" id="10002170at2759"/>
<evidence type="ECO:0000259" key="4">
    <source>
        <dbReference type="Pfam" id="PF09631"/>
    </source>
</evidence>
<dbReference type="InterPro" id="IPR042777">
    <property type="entry name" value="Sen15_fungi"/>
</dbReference>
<dbReference type="AlphaFoldDB" id="A0A8E2F329"/>
<keyword evidence="6" id="KW-1185">Reference proteome</keyword>
<name>A0A8E2F329_9PEZI</name>
<dbReference type="InterPro" id="IPR036167">
    <property type="entry name" value="tRNA_intron_Endo_cat-like_sf"/>
</dbReference>
<protein>
    <recommendedName>
        <fullName evidence="4">tRNA-splicing endonuclease subunit Sen15 domain-containing protein</fullName>
    </recommendedName>
</protein>
<dbReference type="Pfam" id="PF09631">
    <property type="entry name" value="Sen15"/>
    <property type="match status" value="1"/>
</dbReference>
<feature type="compositionally biased region" description="Basic and acidic residues" evidence="3">
    <location>
        <begin position="154"/>
        <end position="170"/>
    </location>
</feature>
<dbReference type="Gene3D" id="3.40.1350.10">
    <property type="match status" value="1"/>
</dbReference>
<sequence>MAMESPSKALVPAPSALTNLLKSQTPPSSHPAHLHHLALQIQHNLQHQHGWTALRIHTHSPVNHTPLQRPLLSGLPPHRLYTHPDEQAELLKELERRRKAARKSGISADSENVVVPEPEREWVLPTKLNEKWSLGRMAEVFDGVEIAPPSGENNVRDVSEEESGKQGNENKWKQTKRIVLATVDEDSTVVYYIVHDGVVKPRQN</sequence>
<gene>
    <name evidence="5" type="ORF">AOQ84DRAFT_317043</name>
</gene>
<dbReference type="GO" id="GO:0003676">
    <property type="term" value="F:nucleic acid binding"/>
    <property type="evidence" value="ECO:0007669"/>
    <property type="project" value="InterPro"/>
</dbReference>
<accession>A0A8E2F329</accession>
<organism evidence="5 6">
    <name type="scientific">Glonium stellatum</name>
    <dbReference type="NCBI Taxonomy" id="574774"/>
    <lineage>
        <taxon>Eukaryota</taxon>
        <taxon>Fungi</taxon>
        <taxon>Dikarya</taxon>
        <taxon>Ascomycota</taxon>
        <taxon>Pezizomycotina</taxon>
        <taxon>Dothideomycetes</taxon>
        <taxon>Pleosporomycetidae</taxon>
        <taxon>Gloniales</taxon>
        <taxon>Gloniaceae</taxon>
        <taxon>Glonium</taxon>
    </lineage>
</organism>
<evidence type="ECO:0000313" key="6">
    <source>
        <dbReference type="Proteomes" id="UP000250140"/>
    </source>
</evidence>
<evidence type="ECO:0000256" key="1">
    <source>
        <dbReference type="ARBA" id="ARBA00006091"/>
    </source>
</evidence>
<feature type="domain" description="tRNA-splicing endonuclease subunit Sen15" evidence="4">
    <location>
        <begin position="40"/>
        <end position="204"/>
    </location>
</feature>
<dbReference type="InterPro" id="IPR011856">
    <property type="entry name" value="tRNA_endonuc-like_dom_sf"/>
</dbReference>
<dbReference type="SUPFAM" id="SSF53032">
    <property type="entry name" value="tRNA-intron endonuclease catalytic domain-like"/>
    <property type="match status" value="1"/>
</dbReference>
<dbReference type="EMBL" id="KV749462">
    <property type="protein sequence ID" value="OCL09383.1"/>
    <property type="molecule type" value="Genomic_DNA"/>
</dbReference>
<evidence type="ECO:0000256" key="3">
    <source>
        <dbReference type="SAM" id="MobiDB-lite"/>
    </source>
</evidence>
<dbReference type="GO" id="GO:0000214">
    <property type="term" value="C:tRNA-intron endonuclease complex"/>
    <property type="evidence" value="ECO:0007669"/>
    <property type="project" value="InterPro"/>
</dbReference>
<dbReference type="GO" id="GO:0000379">
    <property type="term" value="P:tRNA-type intron splice site recognition and cleavage"/>
    <property type="evidence" value="ECO:0007669"/>
    <property type="project" value="InterPro"/>
</dbReference>
<reference evidence="5 6" key="1">
    <citation type="journal article" date="2016" name="Nat. Commun.">
        <title>Ectomycorrhizal ecology is imprinted in the genome of the dominant symbiotic fungus Cenococcum geophilum.</title>
        <authorList>
            <consortium name="DOE Joint Genome Institute"/>
            <person name="Peter M."/>
            <person name="Kohler A."/>
            <person name="Ohm R.A."/>
            <person name="Kuo A."/>
            <person name="Krutzmann J."/>
            <person name="Morin E."/>
            <person name="Arend M."/>
            <person name="Barry K.W."/>
            <person name="Binder M."/>
            <person name="Choi C."/>
            <person name="Clum A."/>
            <person name="Copeland A."/>
            <person name="Grisel N."/>
            <person name="Haridas S."/>
            <person name="Kipfer T."/>
            <person name="LaButti K."/>
            <person name="Lindquist E."/>
            <person name="Lipzen A."/>
            <person name="Maire R."/>
            <person name="Meier B."/>
            <person name="Mihaltcheva S."/>
            <person name="Molinier V."/>
            <person name="Murat C."/>
            <person name="Poggeler S."/>
            <person name="Quandt C.A."/>
            <person name="Sperisen C."/>
            <person name="Tritt A."/>
            <person name="Tisserant E."/>
            <person name="Crous P.W."/>
            <person name="Henrissat B."/>
            <person name="Nehls U."/>
            <person name="Egli S."/>
            <person name="Spatafora J.W."/>
            <person name="Grigoriev I.V."/>
            <person name="Martin F.M."/>
        </authorList>
    </citation>
    <scope>NUCLEOTIDE SEQUENCE [LARGE SCALE GENOMIC DNA]</scope>
    <source>
        <strain evidence="5 6">CBS 207.34</strain>
    </source>
</reference>
<dbReference type="GO" id="GO:0000213">
    <property type="term" value="F:tRNA-intron lyase activity"/>
    <property type="evidence" value="ECO:0007669"/>
    <property type="project" value="TreeGrafter"/>
</dbReference>
<dbReference type="FunFam" id="3.40.1350.10:FF:000012">
    <property type="entry name" value="Probable tRNA-splicing endonuclease subunit sen-15"/>
    <property type="match status" value="1"/>
</dbReference>
<keyword evidence="2" id="KW-0819">tRNA processing</keyword>
<evidence type="ECO:0000256" key="2">
    <source>
        <dbReference type="ARBA" id="ARBA00022694"/>
    </source>
</evidence>
<proteinExistence type="inferred from homology"/>
<evidence type="ECO:0000313" key="5">
    <source>
        <dbReference type="EMBL" id="OCL09383.1"/>
    </source>
</evidence>